<dbReference type="PANTHER" id="PTHR10151">
    <property type="entry name" value="ECTONUCLEOTIDE PYROPHOSPHATASE/PHOSPHODIESTERASE"/>
    <property type="match status" value="1"/>
</dbReference>
<dbReference type="InterPro" id="IPR002591">
    <property type="entry name" value="Phosphodiest/P_Trfase"/>
</dbReference>
<evidence type="ECO:0000313" key="1">
    <source>
        <dbReference type="EMBL" id="MER6267115.1"/>
    </source>
</evidence>
<dbReference type="InterPro" id="IPR017850">
    <property type="entry name" value="Alkaline_phosphatase_core_sf"/>
</dbReference>
<dbReference type="Pfam" id="PF01663">
    <property type="entry name" value="Phosphodiest"/>
    <property type="match status" value="1"/>
</dbReference>
<evidence type="ECO:0000313" key="2">
    <source>
        <dbReference type="Proteomes" id="UP001490365"/>
    </source>
</evidence>
<sequence length="306" mass="32246">MSDIGRHGRVLVVGMDGLRHDRLTRPGARAPVLHGLMAAGAHGTSLLPYGEADGQAADGPTTSMAYTDSGPGWSSMLTGVWPDRHGVTGNDFAGADHTRHPDFLSRAATARPGLRTAAAVSWPELVHRGTLGPAVGRRVHFDGESDGYATADGLVARTAVRWLTDHDPHLVFVYFGATDEAGHATGPLSPAYDHALLAQDTHLGRLLAAIDARRSGERWTVLVTTDHGHLDTGGHGGDTRAEREVFVILAEPGTPGGTLLDSPRLIDIAPTVLDRLGIPVDPAWGWEGRVLPGPATPPTPPTPPEK</sequence>
<dbReference type="PANTHER" id="PTHR10151:SF120">
    <property type="entry name" value="BIS(5'-ADENOSYL)-TRIPHOSPHATASE"/>
    <property type="match status" value="1"/>
</dbReference>
<dbReference type="SUPFAM" id="SSF53649">
    <property type="entry name" value="Alkaline phosphatase-like"/>
    <property type="match status" value="1"/>
</dbReference>
<accession>A0ABV1TAQ3</accession>
<name>A0ABV1TAQ3_9ACTN</name>
<dbReference type="Gene3D" id="3.40.720.10">
    <property type="entry name" value="Alkaline Phosphatase, subunit A"/>
    <property type="match status" value="2"/>
</dbReference>
<keyword evidence="2" id="KW-1185">Reference proteome</keyword>
<proteinExistence type="predicted"/>
<dbReference type="EMBL" id="JBEOZM010000003">
    <property type="protein sequence ID" value="MER6267115.1"/>
    <property type="molecule type" value="Genomic_DNA"/>
</dbReference>
<gene>
    <name evidence="1" type="ORF">ABT211_07410</name>
</gene>
<protein>
    <submittedName>
        <fullName evidence="1">Alkaline phosphatase family protein</fullName>
    </submittedName>
</protein>
<dbReference type="RefSeq" id="WP_351955800.1">
    <property type="nucleotide sequence ID" value="NZ_JBEOZM010000003.1"/>
</dbReference>
<dbReference type="Proteomes" id="UP001490365">
    <property type="component" value="Unassembled WGS sequence"/>
</dbReference>
<reference evidence="1 2" key="1">
    <citation type="submission" date="2024-06" db="EMBL/GenBank/DDBJ databases">
        <title>The Natural Products Discovery Center: Release of the First 8490 Sequenced Strains for Exploring Actinobacteria Biosynthetic Diversity.</title>
        <authorList>
            <person name="Kalkreuter E."/>
            <person name="Kautsar S.A."/>
            <person name="Yang D."/>
            <person name="Bader C.D."/>
            <person name="Teijaro C.N."/>
            <person name="Fluegel L."/>
            <person name="Davis C.M."/>
            <person name="Simpson J.R."/>
            <person name="Lauterbach L."/>
            <person name="Steele A.D."/>
            <person name="Gui C."/>
            <person name="Meng S."/>
            <person name="Li G."/>
            <person name="Viehrig K."/>
            <person name="Ye F."/>
            <person name="Su P."/>
            <person name="Kiefer A.F."/>
            <person name="Nichols A."/>
            <person name="Cepeda A.J."/>
            <person name="Yan W."/>
            <person name="Fan B."/>
            <person name="Jiang Y."/>
            <person name="Adhikari A."/>
            <person name="Zheng C.-J."/>
            <person name="Schuster L."/>
            <person name="Cowan T.M."/>
            <person name="Smanski M.J."/>
            <person name="Chevrette M.G."/>
            <person name="De Carvalho L.P.S."/>
            <person name="Shen B."/>
        </authorList>
    </citation>
    <scope>NUCLEOTIDE SEQUENCE [LARGE SCALE GENOMIC DNA]</scope>
    <source>
        <strain evidence="1 2">NPDC001694</strain>
    </source>
</reference>
<comment type="caution">
    <text evidence="1">The sequence shown here is derived from an EMBL/GenBank/DDBJ whole genome shotgun (WGS) entry which is preliminary data.</text>
</comment>
<organism evidence="1 2">
    <name type="scientific">Streptomyces sp. 900105755</name>
    <dbReference type="NCBI Taxonomy" id="3154389"/>
    <lineage>
        <taxon>Bacteria</taxon>
        <taxon>Bacillati</taxon>
        <taxon>Actinomycetota</taxon>
        <taxon>Actinomycetes</taxon>
        <taxon>Kitasatosporales</taxon>
        <taxon>Streptomycetaceae</taxon>
        <taxon>Streptomyces</taxon>
    </lineage>
</organism>